<protein>
    <submittedName>
        <fullName evidence="3">Restriction endonuclease</fullName>
    </submittedName>
</protein>
<evidence type="ECO:0000313" key="3">
    <source>
        <dbReference type="EMBL" id="MBM3331802.1"/>
    </source>
</evidence>
<reference evidence="3" key="1">
    <citation type="submission" date="2019-03" db="EMBL/GenBank/DDBJ databases">
        <title>Lake Tanganyika Metagenome-Assembled Genomes (MAGs).</title>
        <authorList>
            <person name="Tran P."/>
        </authorList>
    </citation>
    <scope>NUCLEOTIDE SEQUENCE</scope>
    <source>
        <strain evidence="3">K_DeepCast_150m_m2_040</strain>
    </source>
</reference>
<dbReference type="InterPro" id="IPR007560">
    <property type="entry name" value="Restrct_endonuc_IV_Mrr"/>
</dbReference>
<evidence type="ECO:0000259" key="2">
    <source>
        <dbReference type="Pfam" id="PF04471"/>
    </source>
</evidence>
<keyword evidence="3" id="KW-0540">Nuclease</keyword>
<evidence type="ECO:0000256" key="1">
    <source>
        <dbReference type="SAM" id="MobiDB-lite"/>
    </source>
</evidence>
<dbReference type="GO" id="GO:0003677">
    <property type="term" value="F:DNA binding"/>
    <property type="evidence" value="ECO:0007669"/>
    <property type="project" value="InterPro"/>
</dbReference>
<feature type="domain" description="Restriction endonuclease type IV Mrr" evidence="2">
    <location>
        <begin position="34"/>
        <end position="126"/>
    </location>
</feature>
<name>A0A937XEP7_UNCW3</name>
<evidence type="ECO:0000313" key="4">
    <source>
        <dbReference type="Proteomes" id="UP000779900"/>
    </source>
</evidence>
<dbReference type="Proteomes" id="UP000779900">
    <property type="component" value="Unassembled WGS sequence"/>
</dbReference>
<accession>A0A937XEP7</accession>
<dbReference type="EMBL" id="VGIR01000044">
    <property type="protein sequence ID" value="MBM3331802.1"/>
    <property type="molecule type" value="Genomic_DNA"/>
</dbReference>
<keyword evidence="3" id="KW-0378">Hydrolase</keyword>
<comment type="caution">
    <text evidence="3">The sequence shown here is derived from an EMBL/GenBank/DDBJ whole genome shotgun (WGS) entry which is preliminary data.</text>
</comment>
<dbReference type="GO" id="GO:0004519">
    <property type="term" value="F:endonuclease activity"/>
    <property type="evidence" value="ECO:0007669"/>
    <property type="project" value="UniProtKB-KW"/>
</dbReference>
<proteinExistence type="predicted"/>
<dbReference type="Pfam" id="PF04471">
    <property type="entry name" value="Mrr_cat"/>
    <property type="match status" value="1"/>
</dbReference>
<dbReference type="AlphaFoldDB" id="A0A937XEP7"/>
<dbReference type="GO" id="GO:0009307">
    <property type="term" value="P:DNA restriction-modification system"/>
    <property type="evidence" value="ECO:0007669"/>
    <property type="project" value="InterPro"/>
</dbReference>
<keyword evidence="3" id="KW-0255">Endonuclease</keyword>
<feature type="region of interest" description="Disordered" evidence="1">
    <location>
        <begin position="1"/>
        <end position="20"/>
    </location>
</feature>
<gene>
    <name evidence="3" type="ORF">FJY68_08130</name>
</gene>
<organism evidence="3 4">
    <name type="scientific">candidate division WOR-3 bacterium</name>
    <dbReference type="NCBI Taxonomy" id="2052148"/>
    <lineage>
        <taxon>Bacteria</taxon>
        <taxon>Bacteria division WOR-3</taxon>
    </lineage>
</organism>
<sequence>MEEEFYEIPESTSGPRGSGSVRQVGLIDFRELRSGEELEDLARCLLETRPEVLSVETTGRGTDWGGDLLVRTAVAGPLGGRQEEKLAVVQCKHYAVSGKAVRQADLRIMETLVHYNADIFLLVTTTTPGSYWATIMSDISADKRNRGQRAVCWDATYLETVLLSEQNRGLLRRFFPVSYKRATRVAKENAASLRASTASVAKAARIAPPQAEAVSGGSTKVQHTDRLYIITSLEERQPVGAASLRAYAGRLGVQITTSHDVPASSLWTEDQAQQIDRLCRRSDAIFAVVSKRGSHSPNVWIEIERAMSTGKLKAVFIAESAYTVTSMSRYPCVLIKRDVQQSIDDFVAFFRGVFQQWGKRSDRWFWCGLATILMQHDFPVVAEVKHA</sequence>